<feature type="region of interest" description="Disordered" evidence="1">
    <location>
        <begin position="79"/>
        <end position="121"/>
    </location>
</feature>
<proteinExistence type="predicted"/>
<reference evidence="2 3" key="1">
    <citation type="submission" date="2018-01" db="EMBL/GenBank/DDBJ databases">
        <title>Harnessing the power of phylogenomics to disentangle the directionality and signatures of interkingdom host jumping in the parasitic fungal genus Tolypocladium.</title>
        <authorList>
            <person name="Quandt C.A."/>
            <person name="Patterson W."/>
            <person name="Spatafora J.W."/>
        </authorList>
    </citation>
    <scope>NUCLEOTIDE SEQUENCE [LARGE SCALE GENOMIC DNA]</scope>
    <source>
        <strain evidence="2 3">NRBC 100945</strain>
    </source>
</reference>
<evidence type="ECO:0000313" key="3">
    <source>
        <dbReference type="Proteomes" id="UP000237481"/>
    </source>
</evidence>
<evidence type="ECO:0000256" key="1">
    <source>
        <dbReference type="SAM" id="MobiDB-lite"/>
    </source>
</evidence>
<name>A0A2S4KXG2_9HYPO</name>
<protein>
    <submittedName>
        <fullName evidence="2">GPI anchored serine-threonine rich protein</fullName>
    </submittedName>
</protein>
<keyword evidence="3" id="KW-1185">Reference proteome</keyword>
<comment type="caution">
    <text evidence="2">The sequence shown here is derived from an EMBL/GenBank/DDBJ whole genome shotgun (WGS) entry which is preliminary data.</text>
</comment>
<dbReference type="Proteomes" id="UP000237481">
    <property type="component" value="Unassembled WGS sequence"/>
</dbReference>
<dbReference type="AlphaFoldDB" id="A0A2S4KXG2"/>
<evidence type="ECO:0000313" key="2">
    <source>
        <dbReference type="EMBL" id="POR34873.1"/>
    </source>
</evidence>
<feature type="compositionally biased region" description="Polar residues" evidence="1">
    <location>
        <begin position="79"/>
        <end position="93"/>
    </location>
</feature>
<organism evidence="2 3">
    <name type="scientific">Tolypocladium paradoxum</name>
    <dbReference type="NCBI Taxonomy" id="94208"/>
    <lineage>
        <taxon>Eukaryota</taxon>
        <taxon>Fungi</taxon>
        <taxon>Dikarya</taxon>
        <taxon>Ascomycota</taxon>
        <taxon>Pezizomycotina</taxon>
        <taxon>Sordariomycetes</taxon>
        <taxon>Hypocreomycetidae</taxon>
        <taxon>Hypocreales</taxon>
        <taxon>Ophiocordycipitaceae</taxon>
        <taxon>Tolypocladium</taxon>
    </lineage>
</organism>
<feature type="compositionally biased region" description="Acidic residues" evidence="1">
    <location>
        <begin position="100"/>
        <end position="112"/>
    </location>
</feature>
<gene>
    <name evidence="2" type="ORF">TPAR_04933</name>
</gene>
<dbReference type="STRING" id="94208.A0A2S4KXG2"/>
<accession>A0A2S4KXG2</accession>
<dbReference type="OrthoDB" id="5152093at2759"/>
<sequence length="179" mass="18345">MLVISYTLRPMISCDELGEKPCGDGYMQLSYTCCPDEAGGCPATARCELADNSEYGCYPLGKTCTGPGGATTDLNTRTSIIPGDTSTVTIPQGPTSTTEPTDEPTSTDDSEEPPSFSTTTYTATLPITTISSTLAPSKAANATATTHRPLAVTAGAATNGLSASSLLGGLLARVLSFVF</sequence>
<dbReference type="EMBL" id="PKSG01000485">
    <property type="protein sequence ID" value="POR34873.1"/>
    <property type="molecule type" value="Genomic_DNA"/>
</dbReference>